<proteinExistence type="predicted"/>
<keyword evidence="2" id="KW-1185">Reference proteome</keyword>
<sequence>MWIKIGDRLYQANDSSRVKFRTTFSKRLLEELRALAEKNHTYANYLLETGLEKTLRQNEFVKDQFKRPTDRIQYKTTFDKDLLNIVRKYAKDKNVSINDIMEYSVKNIDLQNAKSSSHRFRVEE</sequence>
<gene>
    <name evidence="1" type="ORF">D3873_06130</name>
</gene>
<keyword evidence="1" id="KW-0808">Transferase</keyword>
<dbReference type="Proteomes" id="UP000265725">
    <property type="component" value="Chromosome"/>
</dbReference>
<dbReference type="GO" id="GO:0032259">
    <property type="term" value="P:methylation"/>
    <property type="evidence" value="ECO:0007669"/>
    <property type="project" value="UniProtKB-KW"/>
</dbReference>
<evidence type="ECO:0000313" key="2">
    <source>
        <dbReference type="Proteomes" id="UP000265725"/>
    </source>
</evidence>
<dbReference type="OrthoDB" id="2437085at2"/>
<dbReference type="EMBL" id="CP032418">
    <property type="protein sequence ID" value="AYC29480.1"/>
    <property type="molecule type" value="Genomic_DNA"/>
</dbReference>
<organism evidence="1 2">
    <name type="scientific">Paenisporosarcina cavernae</name>
    <dbReference type="NCBI Taxonomy" id="2320858"/>
    <lineage>
        <taxon>Bacteria</taxon>
        <taxon>Bacillati</taxon>
        <taxon>Bacillota</taxon>
        <taxon>Bacilli</taxon>
        <taxon>Bacillales</taxon>
        <taxon>Caryophanaceae</taxon>
        <taxon>Paenisporosarcina</taxon>
    </lineage>
</organism>
<accession>A0A385YT34</accession>
<evidence type="ECO:0000313" key="1">
    <source>
        <dbReference type="EMBL" id="AYC29480.1"/>
    </source>
</evidence>
<keyword evidence="1" id="KW-0489">Methyltransferase</keyword>
<protein>
    <submittedName>
        <fullName evidence="1">rRNA methyltransferase</fullName>
    </submittedName>
</protein>
<reference evidence="2" key="1">
    <citation type="submission" date="2018-09" db="EMBL/GenBank/DDBJ databases">
        <authorList>
            <person name="Zhu H."/>
        </authorList>
    </citation>
    <scope>NUCLEOTIDE SEQUENCE [LARGE SCALE GENOMIC DNA]</scope>
    <source>
        <strain evidence="2">K2R23-3</strain>
    </source>
</reference>
<dbReference type="AlphaFoldDB" id="A0A385YT34"/>
<dbReference type="RefSeq" id="WP_119883220.1">
    <property type="nucleotide sequence ID" value="NZ_CP032418.1"/>
</dbReference>
<dbReference type="GO" id="GO:0008168">
    <property type="term" value="F:methyltransferase activity"/>
    <property type="evidence" value="ECO:0007669"/>
    <property type="project" value="UniProtKB-KW"/>
</dbReference>
<name>A0A385YT34_9BACL</name>
<dbReference type="KEGG" id="paek:D3873_06130"/>